<evidence type="ECO:0000313" key="3">
    <source>
        <dbReference type="Proteomes" id="UP000000561"/>
    </source>
</evidence>
<dbReference type="RefSeq" id="XP_011391531.1">
    <property type="nucleotide sequence ID" value="XM_011393229.1"/>
</dbReference>
<dbReference type="eggNOG" id="ENOG502SFJ7">
    <property type="taxonomic scope" value="Eukaryota"/>
</dbReference>
<protein>
    <submittedName>
        <fullName evidence="2">Uncharacterized protein</fullName>
    </submittedName>
</protein>
<dbReference type="AlphaFoldDB" id="A0A0D1DWF4"/>
<feature type="region of interest" description="Disordered" evidence="1">
    <location>
        <begin position="79"/>
        <end position="175"/>
    </location>
</feature>
<feature type="compositionally biased region" description="Basic residues" evidence="1">
    <location>
        <begin position="89"/>
        <end position="99"/>
    </location>
</feature>
<evidence type="ECO:0000256" key="1">
    <source>
        <dbReference type="SAM" id="MobiDB-lite"/>
    </source>
</evidence>
<dbReference type="GeneID" id="23566716"/>
<dbReference type="EMBL" id="CM003155">
    <property type="protein sequence ID" value="KIS66870.1"/>
    <property type="molecule type" value="Genomic_DNA"/>
</dbReference>
<gene>
    <name evidence="2" type="ORF">UMAG_10725</name>
</gene>
<dbReference type="STRING" id="237631.A0A0D1DWF4"/>
<dbReference type="Proteomes" id="UP000000561">
    <property type="component" value="Chromosome 16"/>
</dbReference>
<name>A0A0D1DWF4_MYCMD</name>
<feature type="compositionally biased region" description="Polar residues" evidence="1">
    <location>
        <begin position="127"/>
        <end position="137"/>
    </location>
</feature>
<keyword evidence="3" id="KW-1185">Reference proteome</keyword>
<dbReference type="KEGG" id="uma:UMAG_10725"/>
<reference evidence="2 3" key="1">
    <citation type="journal article" date="2006" name="Nature">
        <title>Insights from the genome of the biotrophic fungal plant pathogen Ustilago maydis.</title>
        <authorList>
            <person name="Kamper J."/>
            <person name="Kahmann R."/>
            <person name="Bolker M."/>
            <person name="Ma L.J."/>
            <person name="Brefort T."/>
            <person name="Saville B.J."/>
            <person name="Banuett F."/>
            <person name="Kronstad J.W."/>
            <person name="Gold S.E."/>
            <person name="Muller O."/>
            <person name="Perlin M.H."/>
            <person name="Wosten H.A."/>
            <person name="de Vries R."/>
            <person name="Ruiz-Herrera J."/>
            <person name="Reynaga-Pena C.G."/>
            <person name="Snetselaar K."/>
            <person name="McCann M."/>
            <person name="Perez-Martin J."/>
            <person name="Feldbrugge M."/>
            <person name="Basse C.W."/>
            <person name="Steinberg G."/>
            <person name="Ibeas J.I."/>
            <person name="Holloman W."/>
            <person name="Guzman P."/>
            <person name="Farman M."/>
            <person name="Stajich J.E."/>
            <person name="Sentandreu R."/>
            <person name="Gonzalez-Prieto J.M."/>
            <person name="Kennell J.C."/>
            <person name="Molina L."/>
            <person name="Schirawski J."/>
            <person name="Mendoza-Mendoza A."/>
            <person name="Greilinger D."/>
            <person name="Munch K."/>
            <person name="Rossel N."/>
            <person name="Scherer M."/>
            <person name="Vranes M."/>
            <person name="Ladendorf O."/>
            <person name="Vincon V."/>
            <person name="Fuchs U."/>
            <person name="Sandrock B."/>
            <person name="Meng S."/>
            <person name="Ho E.C."/>
            <person name="Cahill M.J."/>
            <person name="Boyce K.J."/>
            <person name="Klose J."/>
            <person name="Klosterman S.J."/>
            <person name="Deelstra H.J."/>
            <person name="Ortiz-Castellanos L."/>
            <person name="Li W."/>
            <person name="Sanchez-Alonso P."/>
            <person name="Schreier P.H."/>
            <person name="Hauser-Hahn I."/>
            <person name="Vaupel M."/>
            <person name="Koopmann E."/>
            <person name="Friedrich G."/>
            <person name="Voss H."/>
            <person name="Schluter T."/>
            <person name="Margolis J."/>
            <person name="Platt D."/>
            <person name="Swimmer C."/>
            <person name="Gnirke A."/>
            <person name="Chen F."/>
            <person name="Vysotskaia V."/>
            <person name="Mannhaupt G."/>
            <person name="Guldener U."/>
            <person name="Munsterkotter M."/>
            <person name="Haase D."/>
            <person name="Oesterheld M."/>
            <person name="Mewes H.W."/>
            <person name="Mauceli E.W."/>
            <person name="DeCaprio D."/>
            <person name="Wade C.M."/>
            <person name="Butler J."/>
            <person name="Young S."/>
            <person name="Jaffe D.B."/>
            <person name="Calvo S."/>
            <person name="Nusbaum C."/>
            <person name="Galagan J."/>
            <person name="Birren B.W."/>
        </authorList>
    </citation>
    <scope>NUCLEOTIDE SEQUENCE [LARGE SCALE GENOMIC DNA]</scope>
    <source>
        <strain evidence="3">DSM 14603 / FGSC 9021 / UM521</strain>
    </source>
</reference>
<feature type="region of interest" description="Disordered" evidence="1">
    <location>
        <begin position="1"/>
        <end position="47"/>
    </location>
</feature>
<sequence>MDEQANDREQRGHVDPSKAKGEQVQVDMVVASNNVSQRHRRRIASIKRHVLRQTASVTTPPCNDASADTNLLASSCTKPQVALPAKPSRSQKAKQRKARIANPAPSRPTPSTTGVRHASQARLPEPRSTNSLISLSDPSIKPPPQPELDTRRQTKYPKPPRPLLPHFNDRLQGSPWDNPITRLSDLIHNPASQPPRPNSSNNTVHASYASHAFHFWQTAARSRGDHLLITGVGKNGALGSTIP</sequence>
<accession>A0A0D1DWF4</accession>
<organism evidence="2 3">
    <name type="scientific">Mycosarcoma maydis</name>
    <name type="common">Corn smut fungus</name>
    <name type="synonym">Ustilago maydis</name>
    <dbReference type="NCBI Taxonomy" id="5270"/>
    <lineage>
        <taxon>Eukaryota</taxon>
        <taxon>Fungi</taxon>
        <taxon>Dikarya</taxon>
        <taxon>Basidiomycota</taxon>
        <taxon>Ustilaginomycotina</taxon>
        <taxon>Ustilaginomycetes</taxon>
        <taxon>Ustilaginales</taxon>
        <taxon>Ustilaginaceae</taxon>
        <taxon>Mycosarcoma</taxon>
    </lineage>
</organism>
<feature type="compositionally biased region" description="Basic and acidic residues" evidence="1">
    <location>
        <begin position="1"/>
        <end position="21"/>
    </location>
</feature>
<feature type="compositionally biased region" description="Basic residues" evidence="1">
    <location>
        <begin position="37"/>
        <end position="47"/>
    </location>
</feature>
<evidence type="ECO:0000313" key="2">
    <source>
        <dbReference type="EMBL" id="KIS66870.1"/>
    </source>
</evidence>
<dbReference type="VEuPathDB" id="FungiDB:UMAG_10725"/>
<dbReference type="OrthoDB" id="128536at2759"/>
<proteinExistence type="predicted"/>
<dbReference type="InParanoid" id="A0A0D1DWF4"/>